<feature type="transmembrane region" description="Helical" evidence="1">
    <location>
        <begin position="168"/>
        <end position="185"/>
    </location>
</feature>
<dbReference type="RefSeq" id="WP_262844858.1">
    <property type="nucleotide sequence ID" value="NZ_JANZYP010000034.1"/>
</dbReference>
<feature type="transmembrane region" description="Helical" evidence="1">
    <location>
        <begin position="191"/>
        <end position="212"/>
    </location>
</feature>
<evidence type="ECO:0000313" key="3">
    <source>
        <dbReference type="Proteomes" id="UP001595891"/>
    </source>
</evidence>
<dbReference type="EMBL" id="JBHSFN010000030">
    <property type="protein sequence ID" value="MFC4591194.1"/>
    <property type="molecule type" value="Genomic_DNA"/>
</dbReference>
<keyword evidence="1" id="KW-1133">Transmembrane helix</keyword>
<comment type="caution">
    <text evidence="2">The sequence shown here is derived from an EMBL/GenBank/DDBJ whole genome shotgun (WGS) entry which is preliminary data.</text>
</comment>
<evidence type="ECO:0000256" key="1">
    <source>
        <dbReference type="SAM" id="Phobius"/>
    </source>
</evidence>
<keyword evidence="1" id="KW-0472">Membrane</keyword>
<name>A0ABV9ESX3_9ACTN</name>
<gene>
    <name evidence="2" type="ORF">ACFO8L_34230</name>
</gene>
<feature type="transmembrane region" description="Helical" evidence="1">
    <location>
        <begin position="140"/>
        <end position="161"/>
    </location>
</feature>
<protein>
    <submittedName>
        <fullName evidence="2">Uncharacterized protein</fullName>
    </submittedName>
</protein>
<reference evidence="3" key="1">
    <citation type="journal article" date="2019" name="Int. J. Syst. Evol. Microbiol.">
        <title>The Global Catalogue of Microorganisms (GCM) 10K type strain sequencing project: providing services to taxonomists for standard genome sequencing and annotation.</title>
        <authorList>
            <consortium name="The Broad Institute Genomics Platform"/>
            <consortium name="The Broad Institute Genome Sequencing Center for Infectious Disease"/>
            <person name="Wu L."/>
            <person name="Ma J."/>
        </authorList>
    </citation>
    <scope>NUCLEOTIDE SEQUENCE [LARGE SCALE GENOMIC DNA]</scope>
    <source>
        <strain evidence="3">CCUG 49560</strain>
    </source>
</reference>
<evidence type="ECO:0000313" key="2">
    <source>
        <dbReference type="EMBL" id="MFC4591194.1"/>
    </source>
</evidence>
<keyword evidence="3" id="KW-1185">Reference proteome</keyword>
<accession>A0ABV9ESX3</accession>
<feature type="transmembrane region" description="Helical" evidence="1">
    <location>
        <begin position="87"/>
        <end position="105"/>
    </location>
</feature>
<organism evidence="2 3">
    <name type="scientific">Sphaerisporangium corydalis</name>
    <dbReference type="NCBI Taxonomy" id="1441875"/>
    <lineage>
        <taxon>Bacteria</taxon>
        <taxon>Bacillati</taxon>
        <taxon>Actinomycetota</taxon>
        <taxon>Actinomycetes</taxon>
        <taxon>Streptosporangiales</taxon>
        <taxon>Streptosporangiaceae</taxon>
        <taxon>Sphaerisporangium</taxon>
    </lineage>
</organism>
<sequence length="293" mass="31370">MTLVIGPVGWFAGLLLRYLVLHSGTFTSEQLAWFREQPFAAPSQLAAYAREPALVTAGYAVFCAGAVLLCPAIVTLARVIATRCPRLAFWGAGLFVLGLFSRLYFTGVEQTLFQLTGRLGLDRTTGLAMDAYVDISYGPWLVPVLCSAGAYPGTLLLAVGAYRSGTFGPVRCLLLLGWGTLWGGVLKESLLSDVVVAGLAWLAFVPLGVQVLRGRLPDVRTWTERPTAYRRGSSAGDGPAYAGLRGGYVMGVVATRSPGSAHAARFRLLRRVLPRRQRVAIVSPEFSAPVPGP</sequence>
<dbReference type="Proteomes" id="UP001595891">
    <property type="component" value="Unassembled WGS sequence"/>
</dbReference>
<keyword evidence="1" id="KW-0812">Transmembrane</keyword>
<feature type="transmembrane region" description="Helical" evidence="1">
    <location>
        <begin position="58"/>
        <end position="80"/>
    </location>
</feature>
<proteinExistence type="predicted"/>